<keyword evidence="6" id="KW-0472">Membrane</keyword>
<evidence type="ECO:0000256" key="1">
    <source>
        <dbReference type="ARBA" id="ARBA00004618"/>
    </source>
</evidence>
<keyword evidence="3 4" id="KW-0974">Archaeal flagellum</keyword>
<keyword evidence="7" id="KW-0969">Cilium</keyword>
<evidence type="ECO:0000256" key="4">
    <source>
        <dbReference type="RuleBase" id="RU361282"/>
    </source>
</evidence>
<dbReference type="GO" id="GO:0005198">
    <property type="term" value="F:structural molecule activity"/>
    <property type="evidence" value="ECO:0007669"/>
    <property type="project" value="InterPro"/>
</dbReference>
<keyword evidence="7" id="KW-0966">Cell projection</keyword>
<feature type="transmembrane region" description="Helical" evidence="6">
    <location>
        <begin position="21"/>
        <end position="43"/>
    </location>
</feature>
<dbReference type="Pfam" id="PF01917">
    <property type="entry name" value="Flagellin_arch-type"/>
    <property type="match status" value="1"/>
</dbReference>
<comment type="caution">
    <text evidence="7">The sequence shown here is derived from an EMBL/GenBank/DDBJ whole genome shotgun (WGS) entry which is preliminary data.</text>
</comment>
<reference evidence="7" key="1">
    <citation type="journal article" date="2020" name="mSystems">
        <title>Genome- and Community-Level Interaction Insights into Carbon Utilization and Element Cycling Functions of Hydrothermarchaeota in Hydrothermal Sediment.</title>
        <authorList>
            <person name="Zhou Z."/>
            <person name="Liu Y."/>
            <person name="Xu W."/>
            <person name="Pan J."/>
            <person name="Luo Z.H."/>
            <person name="Li M."/>
        </authorList>
    </citation>
    <scope>NUCLEOTIDE SEQUENCE [LARGE SCALE GENOMIC DNA]</scope>
    <source>
        <strain evidence="7">SpSt-1259</strain>
    </source>
</reference>
<accession>A0A7C2UKN5</accession>
<sequence length="233" mass="24485">MERKRSNERKKRGIVGIEAAIVLIAFVIVAAALAFVALNMGLFTTQKSKEVIGKGLGEASTALEVDGSVLGISNSTHIVEVSVPIKTSAGVSAVDLAPSRVTIGVIVGGTSFENIYKGILYYNSTDGYLYNATDGTTFSATNLSDLSTNSIANTIWTTSPTSPEAYVVILKNVNYDSVLEFSEKAIVLINMGTANSLPPYGKLSVEIRPPEGAPLTVERTMPPNLPSGAVSLG</sequence>
<dbReference type="InterPro" id="IPR002774">
    <property type="entry name" value="Flagellin_arc-type"/>
</dbReference>
<organism evidence="7">
    <name type="scientific">Fervidicoccus fontis</name>
    <dbReference type="NCBI Taxonomy" id="683846"/>
    <lineage>
        <taxon>Archaea</taxon>
        <taxon>Thermoproteota</taxon>
        <taxon>Thermoprotei</taxon>
        <taxon>Fervidicoccales</taxon>
        <taxon>Fervidicoccaceae</taxon>
        <taxon>Fervidicoccus</taxon>
    </lineage>
</organism>
<evidence type="ECO:0000256" key="2">
    <source>
        <dbReference type="ARBA" id="ARBA00010256"/>
    </source>
</evidence>
<dbReference type="Proteomes" id="UP000885664">
    <property type="component" value="Unassembled WGS sequence"/>
</dbReference>
<dbReference type="EMBL" id="DSFE01000097">
    <property type="protein sequence ID" value="HEU98126.1"/>
    <property type="molecule type" value="Genomic_DNA"/>
</dbReference>
<proteinExistence type="inferred from homology"/>
<feature type="region of interest" description="Disordered" evidence="5">
    <location>
        <begin position="213"/>
        <end position="233"/>
    </location>
</feature>
<gene>
    <name evidence="7" type="ORF">ENO36_04670</name>
</gene>
<dbReference type="GO" id="GO:0097589">
    <property type="term" value="C:archaeal-type flagellum"/>
    <property type="evidence" value="ECO:0007669"/>
    <property type="project" value="UniProtKB-SubCell"/>
</dbReference>
<comment type="similarity">
    <text evidence="2 4">Belongs to the archaeal flagellin family.</text>
</comment>
<evidence type="ECO:0000256" key="6">
    <source>
        <dbReference type="SAM" id="Phobius"/>
    </source>
</evidence>
<dbReference type="PANTHER" id="PTHR35903">
    <property type="entry name" value="FLAGELLIN B1"/>
    <property type="match status" value="1"/>
</dbReference>
<comment type="function">
    <text evidence="4">Flagellin is the subunit protein which polymerizes to form the filaments of archaeal flagella.</text>
</comment>
<evidence type="ECO:0000313" key="7">
    <source>
        <dbReference type="EMBL" id="HEU98126.1"/>
    </source>
</evidence>
<evidence type="ECO:0000256" key="5">
    <source>
        <dbReference type="SAM" id="MobiDB-lite"/>
    </source>
</evidence>
<name>A0A7C2UKN5_9CREN</name>
<keyword evidence="6" id="KW-0812">Transmembrane</keyword>
<comment type="subcellular location">
    <subcellularLocation>
        <location evidence="1 4">Archaeal flagellum</location>
    </subcellularLocation>
</comment>
<dbReference type="NCBIfam" id="TIGR02537">
    <property type="entry name" value="arch_flag_Nterm"/>
    <property type="match status" value="1"/>
</dbReference>
<dbReference type="GO" id="GO:0097588">
    <property type="term" value="P:archaeal or bacterial-type flagellum-dependent cell motility"/>
    <property type="evidence" value="ECO:0007669"/>
    <property type="project" value="InterPro"/>
</dbReference>
<keyword evidence="7" id="KW-0282">Flagellum</keyword>
<keyword evidence="6" id="KW-1133">Transmembrane helix</keyword>
<dbReference type="InterPro" id="IPR013373">
    <property type="entry name" value="Flagellin/pilin_N_arc"/>
</dbReference>
<dbReference type="PANTHER" id="PTHR35903:SF1">
    <property type="entry name" value="FLAGELLIN B1"/>
    <property type="match status" value="1"/>
</dbReference>
<protein>
    <recommendedName>
        <fullName evidence="4">Flagellin</fullName>
    </recommendedName>
</protein>
<dbReference type="AlphaFoldDB" id="A0A7C2UKN5"/>
<evidence type="ECO:0000256" key="3">
    <source>
        <dbReference type="ARBA" id="ARBA00022440"/>
    </source>
</evidence>